<dbReference type="Proteomes" id="UP000750711">
    <property type="component" value="Unassembled WGS sequence"/>
</dbReference>
<name>A0A9P8L8C9_9PEZI</name>
<dbReference type="Pfam" id="PF19189">
    <property type="entry name" value="Mtf2"/>
    <property type="match status" value="1"/>
</dbReference>
<proteinExistence type="predicted"/>
<organism evidence="4 5">
    <name type="scientific">Trichoglossum hirsutum</name>
    <dbReference type="NCBI Taxonomy" id="265104"/>
    <lineage>
        <taxon>Eukaryota</taxon>
        <taxon>Fungi</taxon>
        <taxon>Dikarya</taxon>
        <taxon>Ascomycota</taxon>
        <taxon>Pezizomycotina</taxon>
        <taxon>Geoglossomycetes</taxon>
        <taxon>Geoglossales</taxon>
        <taxon>Geoglossaceae</taxon>
        <taxon>Trichoglossum</taxon>
    </lineage>
</organism>
<dbReference type="PANTHER" id="PTHR39468:SF1">
    <property type="entry name" value="MTF2-LIKE C-TERMINAL DOMAIN-CONTAINING PROTEIN"/>
    <property type="match status" value="1"/>
</dbReference>
<dbReference type="EMBL" id="JAGHQM010001201">
    <property type="protein sequence ID" value="KAH0556165.1"/>
    <property type="molecule type" value="Genomic_DNA"/>
</dbReference>
<evidence type="ECO:0000313" key="4">
    <source>
        <dbReference type="EMBL" id="KAH0556165.1"/>
    </source>
</evidence>
<evidence type="ECO:0000259" key="3">
    <source>
        <dbReference type="Pfam" id="PF19189"/>
    </source>
</evidence>
<evidence type="ECO:0000256" key="1">
    <source>
        <dbReference type="SAM" id="Coils"/>
    </source>
</evidence>
<dbReference type="InterPro" id="IPR043837">
    <property type="entry name" value="Mtf2-like_C"/>
</dbReference>
<dbReference type="AlphaFoldDB" id="A0A9P8L8C9"/>
<keyword evidence="5" id="KW-1185">Reference proteome</keyword>
<feature type="region of interest" description="Disordered" evidence="2">
    <location>
        <begin position="55"/>
        <end position="90"/>
    </location>
</feature>
<feature type="coiled-coil region" evidence="1">
    <location>
        <begin position="426"/>
        <end position="453"/>
    </location>
</feature>
<comment type="caution">
    <text evidence="4">The sequence shown here is derived from an EMBL/GenBank/DDBJ whole genome shotgun (WGS) entry which is preliminary data.</text>
</comment>
<evidence type="ECO:0000256" key="2">
    <source>
        <dbReference type="SAM" id="MobiDB-lite"/>
    </source>
</evidence>
<dbReference type="GO" id="GO:0005739">
    <property type="term" value="C:mitochondrion"/>
    <property type="evidence" value="ECO:0007669"/>
    <property type="project" value="InterPro"/>
</dbReference>
<feature type="domain" description="Mtf2-like C-terminal" evidence="3">
    <location>
        <begin position="249"/>
        <end position="423"/>
    </location>
</feature>
<protein>
    <recommendedName>
        <fullName evidence="3">Mtf2-like C-terminal domain-containing protein</fullName>
    </recommendedName>
</protein>
<feature type="region of interest" description="Disordered" evidence="2">
    <location>
        <begin position="111"/>
        <end position="142"/>
    </location>
</feature>
<keyword evidence="1" id="KW-0175">Coiled coil</keyword>
<sequence>MRLLSRSQLQSASLLPFLYETVSLQQHSISTTAFQLLFGRGKQCVGGWHSLAFSKSPSLQRPNDAQRWETEDRPDGEDSLVDPKEGRSTITDSEQATFNRIFREIMANTNPSVKRPQRPLGGTDEGWTPMTKERQLSAKPQDYSDLDDIIASAVATAGSGVTAEQGGKMHRLEVEAVSRYPAALRAAAARASGLINIGQAGQQQVGQHPDEDGTSEVMDEAKLKEFEQLQRNHRVVEAHRLAELVRVESRLRAAKTDFELWTVLEKEVFSLAKRVERNARKMKSSSKQLKDDIPELPQDLGQNIPVLAVAGPNYPHTLLLAMRLLKHDFRAPALCLTLFQHVKALGSSSYVLGASTALYNEVLDVKWRQYHDLAGVVELLVEMQKNGVEFNDETEGVLAAIHRESGQVMAGLRGEGMKVIWRTPAMKGALAEIRRVKAQIRRAREEERSAQLSA</sequence>
<dbReference type="PANTHER" id="PTHR39468">
    <property type="entry name" value="CHROMOSOME 7, WHOLE GENOME SHOTGUN SEQUENCE"/>
    <property type="match status" value="1"/>
</dbReference>
<reference evidence="4" key="1">
    <citation type="submission" date="2021-03" db="EMBL/GenBank/DDBJ databases">
        <title>Comparative genomics and phylogenomic investigation of the class Geoglossomycetes provide insights into ecological specialization and systematics.</title>
        <authorList>
            <person name="Melie T."/>
            <person name="Pirro S."/>
            <person name="Miller A.N."/>
            <person name="Quandt A."/>
        </authorList>
    </citation>
    <scope>NUCLEOTIDE SEQUENCE</scope>
    <source>
        <strain evidence="4">CAQ_001_2017</strain>
    </source>
</reference>
<dbReference type="InterPro" id="IPR040009">
    <property type="entry name" value="Mtf2/C5D6.12-like"/>
</dbReference>
<feature type="compositionally biased region" description="Basic and acidic residues" evidence="2">
    <location>
        <begin position="64"/>
        <end position="73"/>
    </location>
</feature>
<gene>
    <name evidence="4" type="ORF">GP486_005903</name>
</gene>
<accession>A0A9P8L8C9</accession>
<evidence type="ECO:0000313" key="5">
    <source>
        <dbReference type="Proteomes" id="UP000750711"/>
    </source>
</evidence>